<dbReference type="EMBL" id="BAABAF010000009">
    <property type="protein sequence ID" value="GAA3773870.1"/>
    <property type="molecule type" value="Genomic_DNA"/>
</dbReference>
<accession>A0ABP7GT14</accession>
<protein>
    <recommendedName>
        <fullName evidence="3">DUF3037 domain-containing protein</fullName>
    </recommendedName>
</protein>
<evidence type="ECO:0000313" key="2">
    <source>
        <dbReference type="Proteomes" id="UP001500540"/>
    </source>
</evidence>
<proteinExistence type="predicted"/>
<dbReference type="Proteomes" id="UP001500540">
    <property type="component" value="Unassembled WGS sequence"/>
</dbReference>
<comment type="caution">
    <text evidence="1">The sequence shown here is derived from an EMBL/GenBank/DDBJ whole genome shotgun (WGS) entry which is preliminary data.</text>
</comment>
<evidence type="ECO:0008006" key="3">
    <source>
        <dbReference type="Google" id="ProtNLM"/>
    </source>
</evidence>
<dbReference type="InterPro" id="IPR021398">
    <property type="entry name" value="DUF3037"/>
</dbReference>
<organism evidence="1 2">
    <name type="scientific">Microbacterium kribbense</name>
    <dbReference type="NCBI Taxonomy" id="433645"/>
    <lineage>
        <taxon>Bacteria</taxon>
        <taxon>Bacillati</taxon>
        <taxon>Actinomycetota</taxon>
        <taxon>Actinomycetes</taxon>
        <taxon>Micrococcales</taxon>
        <taxon>Microbacteriaceae</taxon>
        <taxon>Microbacterium</taxon>
    </lineage>
</organism>
<keyword evidence="2" id="KW-1185">Reference proteome</keyword>
<reference evidence="2" key="1">
    <citation type="journal article" date="2019" name="Int. J. Syst. Evol. Microbiol.">
        <title>The Global Catalogue of Microorganisms (GCM) 10K type strain sequencing project: providing services to taxonomists for standard genome sequencing and annotation.</title>
        <authorList>
            <consortium name="The Broad Institute Genomics Platform"/>
            <consortium name="The Broad Institute Genome Sequencing Center for Infectious Disease"/>
            <person name="Wu L."/>
            <person name="Ma J."/>
        </authorList>
    </citation>
    <scope>NUCLEOTIDE SEQUENCE [LARGE SCALE GENOMIC DNA]</scope>
    <source>
        <strain evidence="2">JCM 16950</strain>
    </source>
</reference>
<gene>
    <name evidence="1" type="ORF">GCM10022240_27170</name>
</gene>
<evidence type="ECO:0000313" key="1">
    <source>
        <dbReference type="EMBL" id="GAA3773870.1"/>
    </source>
</evidence>
<sequence length="291" mass="32579">MSTAYLYWLVRYVPDVARGEQVNVAVIVGRDDGDWAIRVAPDMRRASRLGGDASTLRPWLDRLQRSINDYERPPLELFASPDDVRVTRSWLELLSHRFNNALQISSASPVEADSAADGANFLFPLLVATPEPIRRSQTRTRIVSNLTELYERTAQLEIGESLLTRPRAAIGRQRGQFDFAVVDDQVDQLSQVFAFDVRDADVLERQLQSWNFVVSRLRNDGADITAQHTTAHANSDVAIAVAYQEPPAGHSEQHAEVFAAALEAWEGLDIHAIPSTQLEQIPRQARELVTV</sequence>
<dbReference type="Pfam" id="PF11236">
    <property type="entry name" value="DUF3037"/>
    <property type="match status" value="1"/>
</dbReference>
<dbReference type="RefSeq" id="WP_344784535.1">
    <property type="nucleotide sequence ID" value="NZ_BAABAF010000009.1"/>
</dbReference>
<name>A0ABP7GT14_9MICO</name>